<proteinExistence type="predicted"/>
<keyword evidence="3" id="KW-1185">Reference proteome</keyword>
<sequence length="364" mass="38728">MIGTGSIGAAAIGGAVLMSGSAVAKVGEHTFSGTEISETTDDGSLDDIQVWVDDLEISWEGLNSSATEATVELQVYHDGEEENAYTVDTITQSVSGTSNSNIEIGDGDRDLEGSIIHGNEHISADDFEASEDGDEDNKRKEDVTLELVVTVESNGDSEATGSRDTNLEVAMTNRAEGANSGGDAGAEATTYTTIGESDDEVVTIGARYTPDGYSYKVEIDREGWPANDSEANFNINLDFGVDEENDNGEDYQLVWHASGDRTDAGFALIDAASGDRGDNAHHEDEVDGFSGEKRSISEFIVNIDDDADIIGDNLPGDGESYTFAGYASDGGDPDGEEHFITADGDYPDWSDGENFYQTSVSYEE</sequence>
<dbReference type="RefSeq" id="WP_090306944.1">
    <property type="nucleotide sequence ID" value="NZ_FNFE01000003.1"/>
</dbReference>
<evidence type="ECO:0000313" key="2">
    <source>
        <dbReference type="EMBL" id="SDK22119.1"/>
    </source>
</evidence>
<evidence type="ECO:0000256" key="1">
    <source>
        <dbReference type="SAM" id="MobiDB-lite"/>
    </source>
</evidence>
<organism evidence="2 3">
    <name type="scientific">Natronorubrum texcoconense</name>
    <dbReference type="NCBI Taxonomy" id="1095776"/>
    <lineage>
        <taxon>Archaea</taxon>
        <taxon>Methanobacteriati</taxon>
        <taxon>Methanobacteriota</taxon>
        <taxon>Stenosarchaea group</taxon>
        <taxon>Halobacteria</taxon>
        <taxon>Halobacteriales</taxon>
        <taxon>Natrialbaceae</taxon>
        <taxon>Natronorubrum</taxon>
    </lineage>
</organism>
<accession>A0A1G9A3Z8</accession>
<dbReference type="AlphaFoldDB" id="A0A1G9A3Z8"/>
<name>A0A1G9A3Z8_9EURY</name>
<reference evidence="3" key="1">
    <citation type="submission" date="2016-10" db="EMBL/GenBank/DDBJ databases">
        <authorList>
            <person name="Varghese N."/>
            <person name="Submissions S."/>
        </authorList>
    </citation>
    <scope>NUCLEOTIDE SEQUENCE [LARGE SCALE GENOMIC DNA]</scope>
    <source>
        <strain evidence="3">B4,CECT 8067,JCM 17497</strain>
    </source>
</reference>
<gene>
    <name evidence="2" type="ORF">SAMN04515672_2573</name>
</gene>
<evidence type="ECO:0000313" key="3">
    <source>
        <dbReference type="Proteomes" id="UP000198882"/>
    </source>
</evidence>
<protein>
    <submittedName>
        <fullName evidence="2">Uncharacterized protein</fullName>
    </submittedName>
</protein>
<dbReference type="OrthoDB" id="177367at2157"/>
<dbReference type="EMBL" id="FNFE01000003">
    <property type="protein sequence ID" value="SDK22119.1"/>
    <property type="molecule type" value="Genomic_DNA"/>
</dbReference>
<feature type="compositionally biased region" description="Acidic residues" evidence="1">
    <location>
        <begin position="125"/>
        <end position="135"/>
    </location>
</feature>
<dbReference type="STRING" id="1095776.SAMN04515672_2573"/>
<feature type="region of interest" description="Disordered" evidence="1">
    <location>
        <begin position="119"/>
        <end position="141"/>
    </location>
</feature>
<dbReference type="Proteomes" id="UP000198882">
    <property type="component" value="Unassembled WGS sequence"/>
</dbReference>